<feature type="transmembrane region" description="Helical" evidence="2">
    <location>
        <begin position="98"/>
        <end position="122"/>
    </location>
</feature>
<feature type="region of interest" description="Disordered" evidence="1">
    <location>
        <begin position="54"/>
        <end position="73"/>
    </location>
</feature>
<dbReference type="Proteomes" id="UP000298347">
    <property type="component" value="Unassembled WGS sequence"/>
</dbReference>
<dbReference type="RefSeq" id="WP_135348386.1">
    <property type="nucleotide sequence ID" value="NZ_SRJD01000008.1"/>
</dbReference>
<dbReference type="AlphaFoldDB" id="A0A4Z0GPV3"/>
<keyword evidence="2" id="KW-1133">Transmembrane helix</keyword>
<gene>
    <name evidence="3" type="ORF">E4665_08615</name>
</gene>
<organism evidence="3 4">
    <name type="scientific">Sporolactobacillus shoreae</name>
    <dbReference type="NCBI Taxonomy" id="1465501"/>
    <lineage>
        <taxon>Bacteria</taxon>
        <taxon>Bacillati</taxon>
        <taxon>Bacillota</taxon>
        <taxon>Bacilli</taxon>
        <taxon>Bacillales</taxon>
        <taxon>Sporolactobacillaceae</taxon>
        <taxon>Sporolactobacillus</taxon>
    </lineage>
</organism>
<keyword evidence="4" id="KW-1185">Reference proteome</keyword>
<keyword evidence="2" id="KW-0472">Membrane</keyword>
<accession>A0A4Z0GPV3</accession>
<comment type="caution">
    <text evidence="3">The sequence shown here is derived from an EMBL/GenBank/DDBJ whole genome shotgun (WGS) entry which is preliminary data.</text>
</comment>
<dbReference type="OrthoDB" id="1787325at2"/>
<evidence type="ECO:0000256" key="2">
    <source>
        <dbReference type="SAM" id="Phobius"/>
    </source>
</evidence>
<evidence type="ECO:0000313" key="4">
    <source>
        <dbReference type="Proteomes" id="UP000298347"/>
    </source>
</evidence>
<name>A0A4Z0GPV3_9BACL</name>
<reference evidence="3 4" key="1">
    <citation type="journal article" date="2015" name="Int. J. Syst. Evol. Microbiol.">
        <title>Sporolactobacillus shoreae sp. nov. and Sporolactobacillus spathodeae sp. nov., two spore-forming lactic acid bacteria isolated from tree barks in Thailand.</title>
        <authorList>
            <person name="Thamacharoensuk T."/>
            <person name="Kitahara M."/>
            <person name="Ohkuma M."/>
            <person name="Thongchul N."/>
            <person name="Tanasupawat S."/>
        </authorList>
    </citation>
    <scope>NUCLEOTIDE SEQUENCE [LARGE SCALE GENOMIC DNA]</scope>
    <source>
        <strain evidence="3 4">BK92</strain>
    </source>
</reference>
<evidence type="ECO:0000256" key="1">
    <source>
        <dbReference type="SAM" id="MobiDB-lite"/>
    </source>
</evidence>
<evidence type="ECO:0008006" key="5">
    <source>
        <dbReference type="Google" id="ProtNLM"/>
    </source>
</evidence>
<keyword evidence="2" id="KW-0812">Transmembrane</keyword>
<proteinExistence type="predicted"/>
<protein>
    <recommendedName>
        <fullName evidence="5">PepSY domain-containing protein</fullName>
    </recommendedName>
</protein>
<dbReference type="EMBL" id="SRJD01000008">
    <property type="protein sequence ID" value="TGA98298.1"/>
    <property type="molecule type" value="Genomic_DNA"/>
</dbReference>
<evidence type="ECO:0000313" key="3">
    <source>
        <dbReference type="EMBL" id="TGA98298.1"/>
    </source>
</evidence>
<sequence length="136" mass="14775">MQRMNRIHFWLGIIIAIGLLAESAAGIYMYVLGSDQQNAQRSFAQNMPNGFQGGFQGSGSGSNNSQSPYGGSGNFQNGGQRFRQFGNMRRARNFQTTVYGLIANIIALILSVAGLVASAIVARRNAKNRKELVSQE</sequence>
<feature type="transmembrane region" description="Helical" evidence="2">
    <location>
        <begin position="7"/>
        <end position="31"/>
    </location>
</feature>